<reference evidence="1 2" key="1">
    <citation type="submission" date="2021-07" db="EMBL/GenBank/DDBJ databases">
        <title>Karlodiniumbacter phycospheric gen. nov., sp. nov., a phycosphere bacterium isolated from karlodinium veneficum.</title>
        <authorList>
            <person name="Peng Y."/>
            <person name="Jiang L."/>
            <person name="Lee J."/>
        </authorList>
    </citation>
    <scope>NUCLEOTIDE SEQUENCE</scope>
    <source>
        <strain evidence="1 2">N5</strain>
    </source>
</reference>
<dbReference type="AlphaFoldDB" id="A0A975TYP2"/>
<dbReference type="EMBL" id="JAIMBW010000001">
    <property type="protein sequence ID" value="MBY4893168.1"/>
    <property type="molecule type" value="Genomic_DNA"/>
</dbReference>
<name>A0A975TYP2_9RHOB</name>
<dbReference type="EMBL" id="CP078073">
    <property type="protein sequence ID" value="QXL89865.1"/>
    <property type="molecule type" value="Genomic_DNA"/>
</dbReference>
<evidence type="ECO:0000313" key="2">
    <source>
        <dbReference type="Proteomes" id="UP000693972"/>
    </source>
</evidence>
<sequence length="115" mass="12888">MRARDGWHITRDGDTLTVSRKRTARFDLAEVTFLPGEDLVRSRIAHQIRQDMWRKLQRLRGFCPAVRVTAQPGGVAILAGGAVEGTVTDRARTAIADLLGDPALRTRWVANARRR</sequence>
<protein>
    <submittedName>
        <fullName evidence="1">Uncharacterized protein</fullName>
    </submittedName>
</protein>
<evidence type="ECO:0000313" key="1">
    <source>
        <dbReference type="EMBL" id="QXL89865.1"/>
    </source>
</evidence>
<accession>A0A975TYP2</accession>
<proteinExistence type="predicted"/>
<keyword evidence="2" id="KW-1185">Reference proteome</keyword>
<dbReference type="Proteomes" id="UP000693972">
    <property type="component" value="Unassembled WGS sequence"/>
</dbReference>
<dbReference type="RefSeq" id="WP_257892881.1">
    <property type="nucleotide sequence ID" value="NZ_JAIMBW010000001.1"/>
</dbReference>
<gene>
    <name evidence="1" type="ORF">KUL25_10365</name>
</gene>
<organism evidence="1">
    <name type="scientific">Gymnodinialimonas phycosphaerae</name>
    <dbReference type="NCBI Taxonomy" id="2841589"/>
    <lineage>
        <taxon>Bacteria</taxon>
        <taxon>Pseudomonadati</taxon>
        <taxon>Pseudomonadota</taxon>
        <taxon>Alphaproteobacteria</taxon>
        <taxon>Rhodobacterales</taxon>
        <taxon>Paracoccaceae</taxon>
        <taxon>Gymnodinialimonas</taxon>
    </lineage>
</organism>